<dbReference type="SMART" id="SM00295">
    <property type="entry name" value="B41"/>
    <property type="match status" value="1"/>
</dbReference>
<dbReference type="EnsemblMetazoa" id="Aqu2.1.39966_001">
    <property type="protein sequence ID" value="Aqu2.1.39966_001"/>
    <property type="gene ID" value="Aqu2.1.39966"/>
</dbReference>
<dbReference type="SUPFAM" id="SSF48403">
    <property type="entry name" value="Ankyrin repeat"/>
    <property type="match status" value="1"/>
</dbReference>
<dbReference type="Gene3D" id="3.30.70.2240">
    <property type="entry name" value="KRIT, N-terminal Nudix domain, NPxY motif-rich region"/>
    <property type="match status" value="1"/>
</dbReference>
<dbReference type="PROSITE" id="PS50297">
    <property type="entry name" value="ANK_REP_REGION"/>
    <property type="match status" value="1"/>
</dbReference>
<evidence type="ECO:0000256" key="1">
    <source>
        <dbReference type="ARBA" id="ARBA00039547"/>
    </source>
</evidence>
<dbReference type="SMART" id="SM00248">
    <property type="entry name" value="ANK"/>
    <property type="match status" value="3"/>
</dbReference>
<accession>A0A1X7VHZ9</accession>
<dbReference type="Pfam" id="PF00373">
    <property type="entry name" value="FERM_M"/>
    <property type="match status" value="1"/>
</dbReference>
<name>A0A1X7VHZ9_AMPQE</name>
<dbReference type="PROSITE" id="PS50057">
    <property type="entry name" value="FERM_3"/>
    <property type="match status" value="1"/>
</dbReference>
<dbReference type="Pfam" id="PF12796">
    <property type="entry name" value="Ank_2"/>
    <property type="match status" value="1"/>
</dbReference>
<dbReference type="PANTHER" id="PTHR13283">
    <property type="entry name" value="KREV INTERACTION TRAPPED 1-RELATED"/>
    <property type="match status" value="1"/>
</dbReference>
<dbReference type="Gene3D" id="3.10.20.90">
    <property type="entry name" value="Phosphatidylinositol 3-kinase Catalytic Subunit, Chain A, domain 1"/>
    <property type="match status" value="1"/>
</dbReference>
<dbReference type="OrthoDB" id="194358at2759"/>
<dbReference type="InterPro" id="IPR019749">
    <property type="entry name" value="Band_41_domain"/>
</dbReference>
<dbReference type="Gene3D" id="2.30.29.30">
    <property type="entry name" value="Pleckstrin-homology domain (PH domain)/Phosphotyrosine-binding domain (PTB)"/>
    <property type="match status" value="1"/>
</dbReference>
<dbReference type="InterPro" id="IPR036770">
    <property type="entry name" value="Ankyrin_rpt-contain_sf"/>
</dbReference>
<dbReference type="CDD" id="cd14473">
    <property type="entry name" value="FERM_B-lobe"/>
    <property type="match status" value="1"/>
</dbReference>
<evidence type="ECO:0000259" key="3">
    <source>
        <dbReference type="PROSITE" id="PS50057"/>
    </source>
</evidence>
<evidence type="ECO:0000256" key="2">
    <source>
        <dbReference type="PROSITE-ProRule" id="PRU00023"/>
    </source>
</evidence>
<dbReference type="InterPro" id="IPR014352">
    <property type="entry name" value="FERM/acyl-CoA-bd_prot_sf"/>
</dbReference>
<dbReference type="PANTHER" id="PTHR13283:SF10">
    <property type="entry name" value="FERM DOMAIN-CONTAINING PROTEIN 8"/>
    <property type="match status" value="1"/>
</dbReference>
<keyword evidence="2" id="KW-0040">ANK repeat</keyword>
<dbReference type="eggNOG" id="KOG4335">
    <property type="taxonomic scope" value="Eukaryota"/>
</dbReference>
<dbReference type="Pfam" id="PF24522">
    <property type="entry name" value="KRIT1_FRMD8_FERM_C"/>
    <property type="match status" value="1"/>
</dbReference>
<sequence>MYTETLNIHPSTREMLATLDNWLGERHSQVNAINQLFQPPVAQRTIYAVANPLHSENSESFGKYWKKFEEEKVDKFVDNPLFGSGLKFKDTPEIYIVNKYGELNVVSCLIEECMSNIGVLNDTKSTPLHVAAGNGHRYVVEYLLGCPGINLDAVDVEGRTPLLVCLENKSNEWRTTAHLLSSSTQSKENVDSPHIYKRRSTIQIELEEIPELIESIQFKSGVQGEVILEEVQEELDEHLDARGSLANIADDDDDTSQLKKSMTIRKVDISFMNGHHQVANFYKGKATTAAVALQDTCRLIHLDYSYQYVFALWIVSKSFALQLGDIDKPLKLIESWSTLMSRFCKDDTNETPHLYLRRNVFLAVTNERSISDGVALQYLYFDALNHVLSGYYPTTEEEALQLATITMKLEYGDFNPDIHNTKFMKDRLTTLLPAQHTKGKKRQQLERKLLAKYKFDKQRESGKLMLYNSYLEICHKWPYYGSSFYEGTVSIKVYHATSETHQTKSVRKVKTRLGINALGFHFINKESNVPMSSYALDTMKWDLAGNKQEFILESLDKSLQITVQSKQASLLYSMATQMKNELDTVKITLDRSQY</sequence>
<proteinExistence type="predicted"/>
<dbReference type="InterPro" id="IPR035963">
    <property type="entry name" value="FERM_2"/>
</dbReference>
<evidence type="ECO:0000313" key="4">
    <source>
        <dbReference type="EnsemblMetazoa" id="Aqu2.1.39966_001"/>
    </source>
</evidence>
<dbReference type="Gene3D" id="1.25.40.20">
    <property type="entry name" value="Ankyrin repeat-containing domain"/>
    <property type="match status" value="1"/>
</dbReference>
<dbReference type="InterPro" id="IPR051594">
    <property type="entry name" value="KRIT1/FRMD8"/>
</dbReference>
<dbReference type="STRING" id="400682.A0A1X7VHZ9"/>
<dbReference type="InterPro" id="IPR057096">
    <property type="entry name" value="KRIT1_FRMD8_FERM_C"/>
</dbReference>
<dbReference type="AlphaFoldDB" id="A0A1X7VHZ9"/>
<protein>
    <recommendedName>
        <fullName evidence="1">FERM domain-containing protein 8</fullName>
    </recommendedName>
</protein>
<feature type="domain" description="FERM" evidence="3">
    <location>
        <begin position="265"/>
        <end position="594"/>
    </location>
</feature>
<dbReference type="InterPro" id="IPR011993">
    <property type="entry name" value="PH-like_dom_sf"/>
</dbReference>
<dbReference type="InterPro" id="IPR019748">
    <property type="entry name" value="FERM_central"/>
</dbReference>
<reference evidence="4" key="1">
    <citation type="submission" date="2017-05" db="UniProtKB">
        <authorList>
            <consortium name="EnsemblMetazoa"/>
        </authorList>
    </citation>
    <scope>IDENTIFICATION</scope>
</reference>
<organism evidence="4">
    <name type="scientific">Amphimedon queenslandica</name>
    <name type="common">Sponge</name>
    <dbReference type="NCBI Taxonomy" id="400682"/>
    <lineage>
        <taxon>Eukaryota</taxon>
        <taxon>Metazoa</taxon>
        <taxon>Porifera</taxon>
        <taxon>Demospongiae</taxon>
        <taxon>Heteroscleromorpha</taxon>
        <taxon>Haplosclerida</taxon>
        <taxon>Niphatidae</taxon>
        <taxon>Amphimedon</taxon>
    </lineage>
</organism>
<dbReference type="SUPFAM" id="SSF47031">
    <property type="entry name" value="Second domain of FERM"/>
    <property type="match status" value="1"/>
</dbReference>
<dbReference type="InterPro" id="IPR043058">
    <property type="entry name" value="NUDIX_sf"/>
</dbReference>
<dbReference type="Gene3D" id="1.20.80.10">
    <property type="match status" value="1"/>
</dbReference>
<dbReference type="PROSITE" id="PS50088">
    <property type="entry name" value="ANK_REPEAT"/>
    <property type="match status" value="1"/>
</dbReference>
<dbReference type="InParanoid" id="A0A1X7VHZ9"/>
<dbReference type="InterPro" id="IPR002110">
    <property type="entry name" value="Ankyrin_rpt"/>
</dbReference>
<dbReference type="InterPro" id="IPR000299">
    <property type="entry name" value="FERM_domain"/>
</dbReference>
<dbReference type="GO" id="GO:0005886">
    <property type="term" value="C:plasma membrane"/>
    <property type="evidence" value="ECO:0007669"/>
    <property type="project" value="TreeGrafter"/>
</dbReference>
<feature type="repeat" description="ANK" evidence="2">
    <location>
        <begin position="123"/>
        <end position="144"/>
    </location>
</feature>